<proteinExistence type="predicted"/>
<protein>
    <submittedName>
        <fullName evidence="1">Uncharacterized protein</fullName>
    </submittedName>
</protein>
<reference evidence="1" key="1">
    <citation type="submission" date="2020-05" db="EMBL/GenBank/DDBJ databases">
        <authorList>
            <person name="Chiriac C."/>
            <person name="Salcher M."/>
            <person name="Ghai R."/>
            <person name="Kavagutti S V."/>
        </authorList>
    </citation>
    <scope>NUCLEOTIDE SEQUENCE</scope>
</reference>
<organism evidence="1">
    <name type="scientific">uncultured Caudovirales phage</name>
    <dbReference type="NCBI Taxonomy" id="2100421"/>
    <lineage>
        <taxon>Viruses</taxon>
        <taxon>Duplodnaviria</taxon>
        <taxon>Heunggongvirae</taxon>
        <taxon>Uroviricota</taxon>
        <taxon>Caudoviricetes</taxon>
        <taxon>Peduoviridae</taxon>
        <taxon>Maltschvirus</taxon>
        <taxon>Maltschvirus maltsch</taxon>
    </lineage>
</organism>
<gene>
    <name evidence="1" type="ORF">UFOVP385_20</name>
</gene>
<evidence type="ECO:0000313" key="1">
    <source>
        <dbReference type="EMBL" id="CAB5223269.1"/>
    </source>
</evidence>
<sequence length="151" mass="18010">MRIELRTCIKCGETKDIPQPKAHANNICIDCSRKQCREYQRNEAIREGRRQGINGRYPYPLEGKWAYPSQKFNTMAKKMKYMMDREEWVAQIRINYEETINNPLVMEWIKAHKDDTPKPKKQKTINKNYPDTRGMTWEEYMKGLGEEDVDS</sequence>
<accession>A0A6J7WYU8</accession>
<name>A0A6J7WYU8_9CAUD</name>
<dbReference type="EMBL" id="LR798316">
    <property type="protein sequence ID" value="CAB5223269.1"/>
    <property type="molecule type" value="Genomic_DNA"/>
</dbReference>